<evidence type="ECO:0000313" key="1">
    <source>
        <dbReference type="EMBL" id="KAK1302194.1"/>
    </source>
</evidence>
<reference evidence="1" key="2">
    <citation type="submission" date="2023-06" db="EMBL/GenBank/DDBJ databases">
        <authorList>
            <person name="Ma L."/>
            <person name="Liu K.-W."/>
            <person name="Li Z."/>
            <person name="Hsiao Y.-Y."/>
            <person name="Qi Y."/>
            <person name="Fu T."/>
            <person name="Tang G."/>
            <person name="Zhang D."/>
            <person name="Sun W.-H."/>
            <person name="Liu D.-K."/>
            <person name="Li Y."/>
            <person name="Chen G.-Z."/>
            <person name="Liu X.-D."/>
            <person name="Liao X.-Y."/>
            <person name="Jiang Y.-T."/>
            <person name="Yu X."/>
            <person name="Hao Y."/>
            <person name="Huang J."/>
            <person name="Zhao X.-W."/>
            <person name="Ke S."/>
            <person name="Chen Y.-Y."/>
            <person name="Wu W.-L."/>
            <person name="Hsu J.-L."/>
            <person name="Lin Y.-F."/>
            <person name="Huang M.-D."/>
            <person name="Li C.-Y."/>
            <person name="Huang L."/>
            <person name="Wang Z.-W."/>
            <person name="Zhao X."/>
            <person name="Zhong W.-Y."/>
            <person name="Peng D.-H."/>
            <person name="Ahmad S."/>
            <person name="Lan S."/>
            <person name="Zhang J.-S."/>
            <person name="Tsai W.-C."/>
            <person name="Van De Peer Y."/>
            <person name="Liu Z.-J."/>
        </authorList>
    </citation>
    <scope>NUCLEOTIDE SEQUENCE</scope>
    <source>
        <strain evidence="1">CP</strain>
        <tissue evidence="1">Leaves</tissue>
    </source>
</reference>
<dbReference type="AlphaFoldDB" id="A0AAV9DM66"/>
<evidence type="ECO:0000313" key="2">
    <source>
        <dbReference type="Proteomes" id="UP001180020"/>
    </source>
</evidence>
<protein>
    <submittedName>
        <fullName evidence="1">Uncharacterized protein</fullName>
    </submittedName>
</protein>
<keyword evidence="2" id="KW-1185">Reference proteome</keyword>
<comment type="caution">
    <text evidence="1">The sequence shown here is derived from an EMBL/GenBank/DDBJ whole genome shotgun (WGS) entry which is preliminary data.</text>
</comment>
<dbReference type="EMBL" id="JAUJYO010000012">
    <property type="protein sequence ID" value="KAK1302194.1"/>
    <property type="molecule type" value="Genomic_DNA"/>
</dbReference>
<gene>
    <name evidence="1" type="ORF">QJS10_CPB12g00603</name>
</gene>
<reference evidence="1" key="1">
    <citation type="journal article" date="2023" name="Nat. Commun.">
        <title>Diploid and tetraploid genomes of Acorus and the evolution of monocots.</title>
        <authorList>
            <person name="Ma L."/>
            <person name="Liu K.W."/>
            <person name="Li Z."/>
            <person name="Hsiao Y.Y."/>
            <person name="Qi Y."/>
            <person name="Fu T."/>
            <person name="Tang G.D."/>
            <person name="Zhang D."/>
            <person name="Sun W.H."/>
            <person name="Liu D.K."/>
            <person name="Li Y."/>
            <person name="Chen G.Z."/>
            <person name="Liu X.D."/>
            <person name="Liao X.Y."/>
            <person name="Jiang Y.T."/>
            <person name="Yu X."/>
            <person name="Hao Y."/>
            <person name="Huang J."/>
            <person name="Zhao X.W."/>
            <person name="Ke S."/>
            <person name="Chen Y.Y."/>
            <person name="Wu W.L."/>
            <person name="Hsu J.L."/>
            <person name="Lin Y.F."/>
            <person name="Huang M.D."/>
            <person name="Li C.Y."/>
            <person name="Huang L."/>
            <person name="Wang Z.W."/>
            <person name="Zhao X."/>
            <person name="Zhong W.Y."/>
            <person name="Peng D.H."/>
            <person name="Ahmad S."/>
            <person name="Lan S."/>
            <person name="Zhang J.S."/>
            <person name="Tsai W.C."/>
            <person name="Van de Peer Y."/>
            <person name="Liu Z.J."/>
        </authorList>
    </citation>
    <scope>NUCLEOTIDE SEQUENCE</scope>
    <source>
        <strain evidence="1">CP</strain>
    </source>
</reference>
<accession>A0AAV9DM66</accession>
<organism evidence="1 2">
    <name type="scientific">Acorus calamus</name>
    <name type="common">Sweet flag</name>
    <dbReference type="NCBI Taxonomy" id="4465"/>
    <lineage>
        <taxon>Eukaryota</taxon>
        <taxon>Viridiplantae</taxon>
        <taxon>Streptophyta</taxon>
        <taxon>Embryophyta</taxon>
        <taxon>Tracheophyta</taxon>
        <taxon>Spermatophyta</taxon>
        <taxon>Magnoliopsida</taxon>
        <taxon>Liliopsida</taxon>
        <taxon>Acoraceae</taxon>
        <taxon>Acorus</taxon>
    </lineage>
</organism>
<sequence>MEKIVPANSSLWMRVAQHRRPIGYVYDTFGLAGEPIEFGSSESGPVHGDLDLSLRL</sequence>
<name>A0AAV9DM66_ACOCL</name>
<proteinExistence type="predicted"/>
<dbReference type="Proteomes" id="UP001180020">
    <property type="component" value="Unassembled WGS sequence"/>
</dbReference>